<evidence type="ECO:0000256" key="1">
    <source>
        <dbReference type="SAM" id="Phobius"/>
    </source>
</evidence>
<keyword evidence="1" id="KW-0812">Transmembrane</keyword>
<keyword evidence="1" id="KW-1133">Transmembrane helix</keyword>
<evidence type="ECO:0000313" key="3">
    <source>
        <dbReference type="Proteomes" id="UP000187203"/>
    </source>
</evidence>
<dbReference type="EMBL" id="AWUE01017274">
    <property type="protein sequence ID" value="OMO87699.1"/>
    <property type="molecule type" value="Genomic_DNA"/>
</dbReference>
<dbReference type="Proteomes" id="UP000187203">
    <property type="component" value="Unassembled WGS sequence"/>
</dbReference>
<organism evidence="2 3">
    <name type="scientific">Corchorus olitorius</name>
    <dbReference type="NCBI Taxonomy" id="93759"/>
    <lineage>
        <taxon>Eukaryota</taxon>
        <taxon>Viridiplantae</taxon>
        <taxon>Streptophyta</taxon>
        <taxon>Embryophyta</taxon>
        <taxon>Tracheophyta</taxon>
        <taxon>Spermatophyta</taxon>
        <taxon>Magnoliopsida</taxon>
        <taxon>eudicotyledons</taxon>
        <taxon>Gunneridae</taxon>
        <taxon>Pentapetalae</taxon>
        <taxon>rosids</taxon>
        <taxon>malvids</taxon>
        <taxon>Malvales</taxon>
        <taxon>Malvaceae</taxon>
        <taxon>Grewioideae</taxon>
        <taxon>Apeibeae</taxon>
        <taxon>Corchorus</taxon>
    </lineage>
</organism>
<gene>
    <name evidence="2" type="ORF">COLO4_20614</name>
</gene>
<keyword evidence="1" id="KW-0472">Membrane</keyword>
<sequence>MPKEIREPTGQQFEFDIFTGIGLEPKKGLTSKYGEDSIHQSCWPATHPDPKEGIGPLPPQPLTLFPLEILGPSRTQKQKKNLQTIIFIFSVIGVAYLASAANFEVLSNPIQSCHVTVAIAYVSLTW</sequence>
<feature type="transmembrane region" description="Helical" evidence="1">
    <location>
        <begin position="84"/>
        <end position="103"/>
    </location>
</feature>
<keyword evidence="3" id="KW-1185">Reference proteome</keyword>
<proteinExistence type="predicted"/>
<dbReference type="AlphaFoldDB" id="A0A1R3IYN0"/>
<protein>
    <submittedName>
        <fullName evidence="2">Uncharacterized protein</fullName>
    </submittedName>
</protein>
<evidence type="ECO:0000313" key="2">
    <source>
        <dbReference type="EMBL" id="OMO87699.1"/>
    </source>
</evidence>
<accession>A0A1R3IYN0</accession>
<name>A0A1R3IYN0_9ROSI</name>
<comment type="caution">
    <text evidence="2">The sequence shown here is derived from an EMBL/GenBank/DDBJ whole genome shotgun (WGS) entry which is preliminary data.</text>
</comment>
<reference evidence="3" key="1">
    <citation type="submission" date="2013-09" db="EMBL/GenBank/DDBJ databases">
        <title>Corchorus olitorius genome sequencing.</title>
        <authorList>
            <person name="Alam M."/>
            <person name="Haque M.S."/>
            <person name="Islam M.S."/>
            <person name="Emdad E.M."/>
            <person name="Islam M.M."/>
            <person name="Ahmed B."/>
            <person name="Halim A."/>
            <person name="Hossen Q.M.M."/>
            <person name="Hossain M.Z."/>
            <person name="Ahmed R."/>
            <person name="Khan M.M."/>
            <person name="Islam R."/>
            <person name="Rashid M.M."/>
            <person name="Khan S.A."/>
            <person name="Rahman M.S."/>
            <person name="Alam M."/>
            <person name="Yahiya A.S."/>
            <person name="Khan M.S."/>
            <person name="Azam M.S."/>
            <person name="Haque T."/>
            <person name="Lashkar M.Z.H."/>
            <person name="Akhand A.I."/>
            <person name="Morshed G."/>
            <person name="Roy S."/>
            <person name="Uddin K.S."/>
            <person name="Rabeya T."/>
            <person name="Hossain A.S."/>
            <person name="Chowdhury A."/>
            <person name="Snigdha A.R."/>
            <person name="Mortoza M.S."/>
            <person name="Matin S.A."/>
            <person name="Hoque S.M.E."/>
            <person name="Islam M.K."/>
            <person name="Roy D.K."/>
            <person name="Haider R."/>
            <person name="Moosa M.M."/>
            <person name="Elias S.M."/>
            <person name="Hasan A.M."/>
            <person name="Jahan S."/>
            <person name="Shafiuddin M."/>
            <person name="Mahmood N."/>
            <person name="Shommy N.S."/>
        </authorList>
    </citation>
    <scope>NUCLEOTIDE SEQUENCE [LARGE SCALE GENOMIC DNA]</scope>
    <source>
        <strain evidence="3">cv. O-4</strain>
    </source>
</reference>